<feature type="domain" description="TTI1 N-terminal TPR" evidence="4">
    <location>
        <begin position="329"/>
        <end position="662"/>
    </location>
</feature>
<protein>
    <submittedName>
        <fullName evidence="6">Uncharacterized protein</fullName>
    </submittedName>
</protein>
<keyword evidence="2" id="KW-0812">Transmembrane</keyword>
<keyword evidence="3" id="KW-0732">Signal</keyword>
<keyword evidence="7" id="KW-1185">Reference proteome</keyword>
<organism evidence="6 7">
    <name type="scientific">Gambusia affinis</name>
    <name type="common">Western mosquitofish</name>
    <name type="synonym">Heterandria affinis</name>
    <dbReference type="NCBI Taxonomy" id="33528"/>
    <lineage>
        <taxon>Eukaryota</taxon>
        <taxon>Metazoa</taxon>
        <taxon>Chordata</taxon>
        <taxon>Craniata</taxon>
        <taxon>Vertebrata</taxon>
        <taxon>Euteleostomi</taxon>
        <taxon>Actinopterygii</taxon>
        <taxon>Neopterygii</taxon>
        <taxon>Teleostei</taxon>
        <taxon>Neoteleostei</taxon>
        <taxon>Acanthomorphata</taxon>
        <taxon>Ovalentaria</taxon>
        <taxon>Atherinomorphae</taxon>
        <taxon>Cyprinodontiformes</taxon>
        <taxon>Poeciliidae</taxon>
        <taxon>Poeciliinae</taxon>
        <taxon>Gambusia</taxon>
    </lineage>
</organism>
<dbReference type="Pfam" id="PF24181">
    <property type="entry name" value="TPR_TTI1_C"/>
    <property type="match status" value="1"/>
</dbReference>
<dbReference type="InterPro" id="IPR052587">
    <property type="entry name" value="TELO2-interacting_protein_1"/>
</dbReference>
<dbReference type="FunFam" id="1.25.10.10:FF:000229">
    <property type="entry name" value="TELO2-interacting protein 1 homolog"/>
    <property type="match status" value="1"/>
</dbReference>
<feature type="region of interest" description="Disordered" evidence="1">
    <location>
        <begin position="71"/>
        <end position="101"/>
    </location>
</feature>
<evidence type="ECO:0000313" key="7">
    <source>
        <dbReference type="Proteomes" id="UP000250572"/>
    </source>
</evidence>
<evidence type="ECO:0000259" key="4">
    <source>
        <dbReference type="Pfam" id="PF24173"/>
    </source>
</evidence>
<dbReference type="SUPFAM" id="SSF48371">
    <property type="entry name" value="ARM repeat"/>
    <property type="match status" value="1"/>
</dbReference>
<feature type="transmembrane region" description="Helical" evidence="2">
    <location>
        <begin position="202"/>
        <end position="225"/>
    </location>
</feature>
<dbReference type="GO" id="GO:0005737">
    <property type="term" value="C:cytoplasm"/>
    <property type="evidence" value="ECO:0007669"/>
    <property type="project" value="TreeGrafter"/>
</dbReference>
<feature type="chain" id="PRO_5016436987" evidence="3">
    <location>
        <begin position="28"/>
        <end position="1482"/>
    </location>
</feature>
<evidence type="ECO:0000259" key="5">
    <source>
        <dbReference type="Pfam" id="PF24181"/>
    </source>
</evidence>
<evidence type="ECO:0000256" key="1">
    <source>
        <dbReference type="SAM" id="MobiDB-lite"/>
    </source>
</evidence>
<dbReference type="Pfam" id="PF21547">
    <property type="entry name" value="TTI1"/>
    <property type="match status" value="1"/>
</dbReference>
<evidence type="ECO:0000256" key="3">
    <source>
        <dbReference type="SAM" id="SignalP"/>
    </source>
</evidence>
<dbReference type="InterPro" id="IPR016024">
    <property type="entry name" value="ARM-type_fold"/>
</dbReference>
<dbReference type="Gene3D" id="1.25.10.10">
    <property type="entry name" value="Leucine-rich Repeat Variant"/>
    <property type="match status" value="2"/>
</dbReference>
<evidence type="ECO:0000256" key="2">
    <source>
        <dbReference type="SAM" id="Phobius"/>
    </source>
</evidence>
<dbReference type="PANTHER" id="PTHR18460">
    <property type="entry name" value="TEL2 INTERACTING PROTEIN 1 TTI1 FAMILY MEMBER"/>
    <property type="match status" value="1"/>
</dbReference>
<proteinExistence type="predicted"/>
<dbReference type="STRING" id="33528.ENSGAFP00000029885"/>
<evidence type="ECO:0000313" key="6">
    <source>
        <dbReference type="EMBL" id="PWA28157.1"/>
    </source>
</evidence>
<dbReference type="InterPro" id="IPR011989">
    <property type="entry name" value="ARM-like"/>
</dbReference>
<dbReference type="EMBL" id="NHOQ01000938">
    <property type="protein sequence ID" value="PWA28157.1"/>
    <property type="molecule type" value="Genomic_DNA"/>
</dbReference>
<dbReference type="PANTHER" id="PTHR18460:SF3">
    <property type="entry name" value="TELO2-INTERACTING PROTEIN 1 HOMOLOG"/>
    <property type="match status" value="1"/>
</dbReference>
<reference evidence="6 7" key="1">
    <citation type="journal article" date="2018" name="G3 (Bethesda)">
        <title>A High-Quality Reference Genome for the Invasive Mosquitofish Gambusia affinis Using a Chicago Library.</title>
        <authorList>
            <person name="Hoffberg S.L."/>
            <person name="Troendle N.J."/>
            <person name="Glenn T.C."/>
            <person name="Mahmud O."/>
            <person name="Louha S."/>
            <person name="Chalopin D."/>
            <person name="Bennetzen J.L."/>
            <person name="Mauricio R."/>
        </authorList>
    </citation>
    <scope>NUCLEOTIDE SEQUENCE [LARGE SCALE GENOMIC DNA]</scope>
    <source>
        <strain evidence="6">NE01/NJP1002.9</strain>
        <tissue evidence="6">Muscle</tissue>
    </source>
</reference>
<accession>A0A315VXV2</accession>
<feature type="signal peptide" evidence="3">
    <location>
        <begin position="1"/>
        <end position="27"/>
    </location>
</feature>
<dbReference type="InterPro" id="IPR057566">
    <property type="entry name" value="TPR_TTI1_N"/>
</dbReference>
<name>A0A315VXV2_GAMAF</name>
<sequence length="1482" mass="163724">MVRRPPAETFGFLLRFVRLLQIDVTSSESGSEESGSSSLRGGMTPSASTTTSFISKLPFILAGYQMPSSCRAKQAEPSSRLLRSQSKNSRSSDTYTTSPWENLHQKTPEKWRDAQGWNNFGLNFRQIKYFWSNLVPEAVSSTRPMVEGTWLHGFLGGVDEKHSDLRLLSVRRLCPDHHGVVVLQSPPGRPVGGSHLGPAKRVLSLFVFLLFSVSLSAFLILLSGVPVDPGGVGCHLAGVPIRLVTVLQAGQQLALFDRHQAGLCELYQLAEVLLQFEQVRLLAGIQARRQGHLHLLQLNAVGGDGGLQEVALAVMPPAMPQINDPKIAFAYLRPACVLLTKEPSVTNVESLSEQLKDIHDASLQQLQEYVLFPLRFILKVPGQKKEKLVQSVAEAMSYVLERTCVQSWDMLRDVFSELCVCLCSPTDPGQPAGTSEELKSAVLQCLDALLHAAYGDIVFRLYEPSMLPGLGATVSLLLALGEKDKSREIQTAALKCLQSLILHCDCNQEHVTPSWDERCSVGSTMASFLPGVTSAAARIITGDLRQGHAVTVRAIKVWSGCVVLVMEDAQLQQSESCSIVSQELGRIGQLMVQRTADWVKATAGKLCVLLRRIISCCSTHQHWRVRLETVELADRLLTACGQSLKECLGPLLEALVGAINDEDPRVRQRFVFVFLLSGKRMRVARLEPDVFLFRCEVALRDASQRSQSATSSKNLTDILSENLHSLATSLPRLMRSADDQKKLFVLNVLLGYLKVLGPLVSVVLNSAVHLDRISKALMQVLELDVMDVRIVEERSSTDPIESSFGSHHSDSAHTQRKHFLFFTDDKIYCVLMEICRTLGYYGNIYLLTDHLLDLYRQSCAYRKQAAMVLNELVGGAAGVSVASPASCLDGGDCPAPSASKEDLKAVVVSIMEEYTSLNNWHLKTVSEETDLDRQDQQLLGPFSLQFISCGDIIRNTSNPFHQAVPSSSACPLIPPPTSAIHQLNSNIWQLCIQLEGVAHFAQTLQLDFRPLLMTALYPLLEKAGDESLLVSQAALGAMTIVGTACGYASLKEMIRDNSDYLLNDISVNLQRLGQHPQAPRVLTVMLAHSDCSLLPLVEDIVQDVLMALDLTYDQSPALFGSVLHALMKAVASWFPPSCCRTSKPPSSRISAVLEDFDICQFLLDYQKQKELAEGVGIEADETEDLEVPPPAECEKADDGPDVKAQLPPHLNIAKDVMERCIHLLSDPSLRLRLKVLDVLELCVYVLSEREDELLPMAHRCWPALLQRLTADDPLAVLRAFRVLCTLGETCGDFLRRRVSKEVLPKLSSSLARQAPISAKAGPVYTHTLAYKLQLAVLQGLGSLCQRLDLGEVDLDVVSEACLPYLSCRQPIRLQEACLSVFRHLIQLDPDSFWFTLNQIHCPSSYMSPPHPDLQPLQLGGTGRPRDEYSDNVLKLLREEFASDSDIAETDTCRELKAKPEVTKKRERKKVLIGIHEGHISRK</sequence>
<feature type="compositionally biased region" description="Polar residues" evidence="1">
    <location>
        <begin position="81"/>
        <end position="100"/>
    </location>
</feature>
<dbReference type="InterPro" id="IPR049362">
    <property type="entry name" value="TTI1_rpt"/>
</dbReference>
<dbReference type="Pfam" id="PF24173">
    <property type="entry name" value="TPR_TTI1_N"/>
    <property type="match status" value="1"/>
</dbReference>
<gene>
    <name evidence="6" type="ORF">CCH79_00017969</name>
</gene>
<keyword evidence="2" id="KW-0472">Membrane</keyword>
<dbReference type="Proteomes" id="UP000250572">
    <property type="component" value="Unassembled WGS sequence"/>
</dbReference>
<keyword evidence="2" id="KW-1133">Transmembrane helix</keyword>
<dbReference type="Pfam" id="PF24176">
    <property type="entry name" value="TPR_TTI1_2nd"/>
    <property type="match status" value="1"/>
</dbReference>
<dbReference type="InterPro" id="IPR057567">
    <property type="entry name" value="TPR_TTI1_C"/>
</dbReference>
<feature type="domain" description="TTI1 C-terminal TPR" evidence="5">
    <location>
        <begin position="1122"/>
        <end position="1393"/>
    </location>
</feature>
<comment type="caution">
    <text evidence="6">The sequence shown here is derived from an EMBL/GenBank/DDBJ whole genome shotgun (WGS) entry which is preliminary data.</text>
</comment>